<evidence type="ECO:0000256" key="2">
    <source>
        <dbReference type="ARBA" id="ARBA00007801"/>
    </source>
</evidence>
<sequence length="539" mass="60749">MAFPSLDVLIIGAGPVGMVTAAELTRYGISVRIVDKRAKPVEHSHASIVHARTLEVLEAMGIVEGWLENGYPFRKTTFFAFGKKLGQLLIEGVDSPYPVPRDIGQNITEHLLIEHLNQVGVKIERPVEAIEFIQDDEKVTVTLLHPDNHQEVVEAKWVVSAEGSGSIVRKKLNIEFEGERYEGQEFVQTDARIRWSYPVGEGYMFINKDRFLGLFPFDSEGFYRILCARPDQNPQNKSDPTLEEMQQIVREIADKNAELSEPKWLNRFRTQHRKAARFREGRAFLAGDAGHVHVPVGGQGMNTGIQDAFNLSWKLAYVIRGLAQPHLLDTYNTERQPVAKALLETTDSGFRLMVEPNNITELALQFLGPVVFRTDMVTHHIRDIVEEVTISYKKGTISEDYGGSHGPQAGDRAPDATVVRLSDCATVRLFQVLQGTQWNLLLFAGKKPSASTDTQLKNLANTIVSKYPQTVRTHYVTTIPVEPQSEFSVLVDRLEYLHDKYGAEQACLYLIRPDWYIGFRAGLSDYNKLLDYLAKLLKA</sequence>
<dbReference type="Pfam" id="PF01494">
    <property type="entry name" value="FAD_binding_3"/>
    <property type="match status" value="1"/>
</dbReference>
<dbReference type="InterPro" id="IPR050641">
    <property type="entry name" value="RIFMO-like"/>
</dbReference>
<dbReference type="InterPro" id="IPR002938">
    <property type="entry name" value="FAD-bd"/>
</dbReference>
<evidence type="ECO:0000313" key="6">
    <source>
        <dbReference type="EMBL" id="MDR9893512.1"/>
    </source>
</evidence>
<reference evidence="7" key="1">
    <citation type="journal article" date="2021" name="Science">
        <title>Hunting the eagle killer: A cyanobacterial neurotoxin causes vacuolar myelinopathy.</title>
        <authorList>
            <person name="Breinlinger S."/>
            <person name="Phillips T.J."/>
            <person name="Haram B.N."/>
            <person name="Mares J."/>
            <person name="Martinez Yerena J.A."/>
            <person name="Hrouzek P."/>
            <person name="Sobotka R."/>
            <person name="Henderson W.M."/>
            <person name="Schmieder P."/>
            <person name="Williams S.M."/>
            <person name="Lauderdale J.D."/>
            <person name="Wilde H.D."/>
            <person name="Gerrin W."/>
            <person name="Kust A."/>
            <person name="Washington J.W."/>
            <person name="Wagner C."/>
            <person name="Geier B."/>
            <person name="Liebeke M."/>
            <person name="Enke H."/>
            <person name="Niedermeyer T.H.J."/>
            <person name="Wilde S.B."/>
        </authorList>
    </citation>
    <scope>NUCLEOTIDE SEQUENCE [LARGE SCALE GENOMIC DNA]</scope>
    <source>
        <strain evidence="7">Thurmond2011</strain>
    </source>
</reference>
<dbReference type="Gene3D" id="3.50.50.60">
    <property type="entry name" value="FAD/NAD(P)-binding domain"/>
    <property type="match status" value="1"/>
</dbReference>
<dbReference type="Gene3D" id="3.30.70.2450">
    <property type="match status" value="1"/>
</dbReference>
<dbReference type="RefSeq" id="WP_208344056.1">
    <property type="nucleotide sequence ID" value="NZ_CAWQFN010000473.1"/>
</dbReference>
<organism evidence="6 7">
    <name type="scientific">Aetokthonos hydrillicola Thurmond2011</name>
    <dbReference type="NCBI Taxonomy" id="2712845"/>
    <lineage>
        <taxon>Bacteria</taxon>
        <taxon>Bacillati</taxon>
        <taxon>Cyanobacteriota</taxon>
        <taxon>Cyanophyceae</taxon>
        <taxon>Nostocales</taxon>
        <taxon>Hapalosiphonaceae</taxon>
        <taxon>Aetokthonos</taxon>
    </lineage>
</organism>
<keyword evidence="4" id="KW-0274">FAD</keyword>
<evidence type="ECO:0000256" key="4">
    <source>
        <dbReference type="ARBA" id="ARBA00022827"/>
    </source>
</evidence>
<comment type="caution">
    <text evidence="6">The sequence shown here is derived from an EMBL/GenBank/DDBJ whole genome shotgun (WGS) entry which is preliminary data.</text>
</comment>
<keyword evidence="7" id="KW-1185">Reference proteome</keyword>
<keyword evidence="3" id="KW-0285">Flavoprotein</keyword>
<evidence type="ECO:0000256" key="3">
    <source>
        <dbReference type="ARBA" id="ARBA00022630"/>
    </source>
</evidence>
<dbReference type="PANTHER" id="PTHR43004:SF19">
    <property type="entry name" value="BINDING MONOOXYGENASE, PUTATIVE (JCVI)-RELATED"/>
    <property type="match status" value="1"/>
</dbReference>
<feature type="domain" description="FAD-binding" evidence="5">
    <location>
        <begin position="6"/>
        <end position="345"/>
    </location>
</feature>
<evidence type="ECO:0000259" key="5">
    <source>
        <dbReference type="Pfam" id="PF01494"/>
    </source>
</evidence>
<evidence type="ECO:0000256" key="1">
    <source>
        <dbReference type="ARBA" id="ARBA00001974"/>
    </source>
</evidence>
<keyword evidence="6" id="KW-0560">Oxidoreductase</keyword>
<dbReference type="AlphaFoldDB" id="A0AAP5I1P9"/>
<dbReference type="PRINTS" id="PR00420">
    <property type="entry name" value="RNGMNOXGNASE"/>
</dbReference>
<accession>A0AAP5I1P9</accession>
<dbReference type="PANTHER" id="PTHR43004">
    <property type="entry name" value="TRK SYSTEM POTASSIUM UPTAKE PROTEIN"/>
    <property type="match status" value="1"/>
</dbReference>
<dbReference type="GO" id="GO:0016709">
    <property type="term" value="F:oxidoreductase activity, acting on paired donors, with incorporation or reduction of molecular oxygen, NAD(P)H as one donor, and incorporation of one atom of oxygen"/>
    <property type="evidence" value="ECO:0007669"/>
    <property type="project" value="UniProtKB-ARBA"/>
</dbReference>
<dbReference type="EMBL" id="JAALHA020000001">
    <property type="protein sequence ID" value="MDR9893512.1"/>
    <property type="molecule type" value="Genomic_DNA"/>
</dbReference>
<evidence type="ECO:0000313" key="7">
    <source>
        <dbReference type="Proteomes" id="UP000667802"/>
    </source>
</evidence>
<dbReference type="InterPro" id="IPR036188">
    <property type="entry name" value="FAD/NAD-bd_sf"/>
</dbReference>
<comment type="similarity">
    <text evidence="2">Belongs to the PheA/TfdB FAD monooxygenase family.</text>
</comment>
<proteinExistence type="inferred from homology"/>
<dbReference type="Gene3D" id="3.40.30.120">
    <property type="match status" value="1"/>
</dbReference>
<dbReference type="GO" id="GO:0071949">
    <property type="term" value="F:FAD binding"/>
    <property type="evidence" value="ECO:0007669"/>
    <property type="project" value="InterPro"/>
</dbReference>
<dbReference type="SUPFAM" id="SSF51905">
    <property type="entry name" value="FAD/NAD(P)-binding domain"/>
    <property type="match status" value="1"/>
</dbReference>
<protein>
    <submittedName>
        <fullName evidence="6">FAD-dependent monooxygenase</fullName>
    </submittedName>
</protein>
<gene>
    <name evidence="6" type="ORF">G7B40_002775</name>
</gene>
<comment type="cofactor">
    <cofactor evidence="1">
        <name>FAD</name>
        <dbReference type="ChEBI" id="CHEBI:57692"/>
    </cofactor>
</comment>
<dbReference type="Proteomes" id="UP000667802">
    <property type="component" value="Unassembled WGS sequence"/>
</dbReference>
<keyword evidence="6" id="KW-0503">Monooxygenase</keyword>
<dbReference type="InterPro" id="IPR036249">
    <property type="entry name" value="Thioredoxin-like_sf"/>
</dbReference>
<name>A0AAP5I1P9_9CYAN</name>
<dbReference type="SUPFAM" id="SSF52833">
    <property type="entry name" value="Thioredoxin-like"/>
    <property type="match status" value="1"/>
</dbReference>